<dbReference type="SUPFAM" id="SSF52218">
    <property type="entry name" value="Flavoproteins"/>
    <property type="match status" value="1"/>
</dbReference>
<protein>
    <recommendedName>
        <fullName evidence="6">FMN dependent NADH:quinone oxidoreductase</fullName>
        <ecNumber evidence="6">1.6.5.-</ecNumber>
    </recommendedName>
    <alternativeName>
        <fullName evidence="6">Azo-dye reductase</fullName>
    </alternativeName>
    <alternativeName>
        <fullName evidence="6">FMN-dependent NADH-azo compound oxidoreductase</fullName>
    </alternativeName>
    <alternativeName>
        <fullName evidence="6">FMN-dependent NADH-azoreductase</fullName>
        <ecNumber evidence="6">1.7.1.17</ecNumber>
    </alternativeName>
</protein>
<keyword evidence="4 6" id="KW-0520">NAD</keyword>
<evidence type="ECO:0000256" key="3">
    <source>
        <dbReference type="ARBA" id="ARBA00023002"/>
    </source>
</evidence>
<dbReference type="InterPro" id="IPR050104">
    <property type="entry name" value="FMN-dep_NADH:Q_OxRdtase_AzoR1"/>
</dbReference>
<organism evidence="8 9">
    <name type="scientific">Pseudomonas syringae pv. spinaceae</name>
    <dbReference type="NCBI Taxonomy" id="264459"/>
    <lineage>
        <taxon>Bacteria</taxon>
        <taxon>Pseudomonadati</taxon>
        <taxon>Pseudomonadota</taxon>
        <taxon>Gammaproteobacteria</taxon>
        <taxon>Pseudomonadales</taxon>
        <taxon>Pseudomonadaceae</taxon>
        <taxon>Pseudomonas</taxon>
        <taxon>Pseudomonas syringae</taxon>
    </lineage>
</organism>
<dbReference type="Pfam" id="PF02525">
    <property type="entry name" value="Flavodoxin_2"/>
    <property type="match status" value="1"/>
</dbReference>
<evidence type="ECO:0000256" key="1">
    <source>
        <dbReference type="ARBA" id="ARBA00022630"/>
    </source>
</evidence>
<dbReference type="InterPro" id="IPR023048">
    <property type="entry name" value="NADH:quinone_OxRdtase_FMN_depd"/>
</dbReference>
<dbReference type="AlphaFoldDB" id="A0A0Q0BHM2"/>
<comment type="caution">
    <text evidence="8">The sequence shown here is derived from an EMBL/GenBank/DDBJ whole genome shotgun (WGS) entry which is preliminary data.</text>
</comment>
<comment type="catalytic activity">
    <reaction evidence="6">
        <text>2 a quinone + NADH + H(+) = 2 a 1,4-benzosemiquinone + NAD(+)</text>
        <dbReference type="Rhea" id="RHEA:65952"/>
        <dbReference type="ChEBI" id="CHEBI:15378"/>
        <dbReference type="ChEBI" id="CHEBI:57540"/>
        <dbReference type="ChEBI" id="CHEBI:57945"/>
        <dbReference type="ChEBI" id="CHEBI:132124"/>
        <dbReference type="ChEBI" id="CHEBI:134225"/>
    </reaction>
</comment>
<dbReference type="Proteomes" id="UP000050384">
    <property type="component" value="Unassembled WGS sequence"/>
</dbReference>
<keyword evidence="1 6" id="KW-0285">Flavoprotein</keyword>
<feature type="binding site" evidence="6">
    <location>
        <position position="17"/>
    </location>
    <ligand>
        <name>FMN</name>
        <dbReference type="ChEBI" id="CHEBI:58210"/>
    </ligand>
</feature>
<evidence type="ECO:0000256" key="2">
    <source>
        <dbReference type="ARBA" id="ARBA00022643"/>
    </source>
</evidence>
<comment type="subunit">
    <text evidence="6">Homodimer.</text>
</comment>
<dbReference type="EC" id="1.7.1.17" evidence="6"/>
<dbReference type="InterPro" id="IPR003680">
    <property type="entry name" value="Flavodoxin_fold"/>
</dbReference>
<comment type="similarity">
    <text evidence="6">Belongs to the azoreductase type 1 family.</text>
</comment>
<name>A0A0Q0BHM2_PSESX</name>
<dbReference type="PANTHER" id="PTHR43741:SF4">
    <property type="entry name" value="FMN-DEPENDENT NADH:QUINONE OXIDOREDUCTASE"/>
    <property type="match status" value="1"/>
</dbReference>
<proteinExistence type="inferred from homology"/>
<dbReference type="GO" id="GO:0016652">
    <property type="term" value="F:oxidoreductase activity, acting on NAD(P)H as acceptor"/>
    <property type="evidence" value="ECO:0007669"/>
    <property type="project" value="UniProtKB-UniRule"/>
</dbReference>
<dbReference type="GO" id="GO:0009055">
    <property type="term" value="F:electron transfer activity"/>
    <property type="evidence" value="ECO:0007669"/>
    <property type="project" value="UniProtKB-UniRule"/>
</dbReference>
<dbReference type="PANTHER" id="PTHR43741">
    <property type="entry name" value="FMN-DEPENDENT NADH-AZOREDUCTASE 1"/>
    <property type="match status" value="1"/>
</dbReference>
<reference evidence="8 9" key="1">
    <citation type="submission" date="2015-09" db="EMBL/GenBank/DDBJ databases">
        <title>Genome announcement of multiple Pseudomonas syringae strains.</title>
        <authorList>
            <person name="Thakur S."/>
            <person name="Wang P.W."/>
            <person name="Gong Y."/>
            <person name="Weir B.S."/>
            <person name="Guttman D.S."/>
        </authorList>
    </citation>
    <scope>NUCLEOTIDE SEQUENCE [LARGE SCALE GENOMIC DNA]</scope>
    <source>
        <strain evidence="8 9">ICMP16929</strain>
    </source>
</reference>
<comment type="cofactor">
    <cofactor evidence="6">
        <name>FMN</name>
        <dbReference type="ChEBI" id="CHEBI:58210"/>
    </cofactor>
    <text evidence="6">Binds 1 FMN per subunit.</text>
</comment>
<dbReference type="GO" id="GO:0016655">
    <property type="term" value="F:oxidoreductase activity, acting on NAD(P)H, quinone or similar compound as acceptor"/>
    <property type="evidence" value="ECO:0007669"/>
    <property type="project" value="InterPro"/>
</dbReference>
<keyword evidence="2 6" id="KW-0288">FMN</keyword>
<sequence length="217" mass="23783">MHPTGINSMHILHIASSPRGERSVSLKLASRYLETLTSLHPESTVDVLDVWTTDLLPFDGPALEAKYADLQGVQMSDEQQAVWKQIHALGERFHRADVILFSVPMWNFGVPYRLKHLIDSVSQRGVLFEFDAQGMRGLLKGKNVVVFASRGVALGEDFPTEAYDHQVAYLKTWARMVGIPTIDAVLSEATLADPATAEANFTAALAEASKLAAAVQP</sequence>
<dbReference type="InterPro" id="IPR029039">
    <property type="entry name" value="Flavoprotein-like_sf"/>
</dbReference>
<dbReference type="GO" id="GO:0010181">
    <property type="term" value="F:FMN binding"/>
    <property type="evidence" value="ECO:0007669"/>
    <property type="project" value="UniProtKB-UniRule"/>
</dbReference>
<evidence type="ECO:0000256" key="6">
    <source>
        <dbReference type="HAMAP-Rule" id="MF_01216"/>
    </source>
</evidence>
<feature type="binding site" evidence="6">
    <location>
        <begin position="23"/>
        <end position="25"/>
    </location>
    <ligand>
        <name>FMN</name>
        <dbReference type="ChEBI" id="CHEBI:58210"/>
    </ligand>
</feature>
<gene>
    <name evidence="6" type="primary">azoR</name>
    <name evidence="8" type="ORF">ALO94_00872</name>
</gene>
<evidence type="ECO:0000256" key="4">
    <source>
        <dbReference type="ARBA" id="ARBA00023027"/>
    </source>
</evidence>
<keyword evidence="3 6" id="KW-0560">Oxidoreductase</keyword>
<evidence type="ECO:0000259" key="7">
    <source>
        <dbReference type="Pfam" id="PF02525"/>
    </source>
</evidence>
<accession>A0A0Q0BHM2</accession>
<dbReference type="HAMAP" id="MF_01216">
    <property type="entry name" value="Azoreductase_type1"/>
    <property type="match status" value="1"/>
</dbReference>
<dbReference type="Gene3D" id="3.40.50.360">
    <property type="match status" value="1"/>
</dbReference>
<dbReference type="EMBL" id="LJRI01001131">
    <property type="protein sequence ID" value="KPY73207.1"/>
    <property type="molecule type" value="Genomic_DNA"/>
</dbReference>
<feature type="domain" description="Flavodoxin-like fold" evidence="7">
    <location>
        <begin position="9"/>
        <end position="210"/>
    </location>
</feature>
<evidence type="ECO:0000256" key="5">
    <source>
        <dbReference type="ARBA" id="ARBA00048542"/>
    </source>
</evidence>
<comment type="caution">
    <text evidence="6">Lacks conserved residue(s) required for the propagation of feature annotation.</text>
</comment>
<comment type="function">
    <text evidence="6">Also exhibits azoreductase activity. Catalyzes the reductive cleavage of the azo bond in aromatic azo compounds to the corresponding amines.</text>
</comment>
<comment type="catalytic activity">
    <reaction evidence="5">
        <text>N,N-dimethyl-1,4-phenylenediamine + anthranilate + 2 NAD(+) = 2-(4-dimethylaminophenyl)diazenylbenzoate + 2 NADH + 2 H(+)</text>
        <dbReference type="Rhea" id="RHEA:55872"/>
        <dbReference type="ChEBI" id="CHEBI:15378"/>
        <dbReference type="ChEBI" id="CHEBI:15783"/>
        <dbReference type="ChEBI" id="CHEBI:16567"/>
        <dbReference type="ChEBI" id="CHEBI:57540"/>
        <dbReference type="ChEBI" id="CHEBI:57945"/>
        <dbReference type="ChEBI" id="CHEBI:71579"/>
        <dbReference type="EC" id="1.7.1.17"/>
    </reaction>
    <physiologicalReaction direction="right-to-left" evidence="5">
        <dbReference type="Rhea" id="RHEA:55874"/>
    </physiologicalReaction>
</comment>
<comment type="function">
    <text evidence="6">Quinone reductase that provides resistance to thiol-specific stress caused by electrophilic quinones.</text>
</comment>
<feature type="binding site" evidence="6">
    <location>
        <begin position="105"/>
        <end position="108"/>
    </location>
    <ligand>
        <name>FMN</name>
        <dbReference type="ChEBI" id="CHEBI:58210"/>
    </ligand>
</feature>
<dbReference type="EC" id="1.6.5.-" evidence="6"/>
<evidence type="ECO:0000313" key="8">
    <source>
        <dbReference type="EMBL" id="KPY73207.1"/>
    </source>
</evidence>
<evidence type="ECO:0000313" key="9">
    <source>
        <dbReference type="Proteomes" id="UP000050384"/>
    </source>
</evidence>
<dbReference type="PATRIC" id="fig|264459.3.peg.1511"/>